<name>A0A392SPA0_9FABA</name>
<dbReference type="Proteomes" id="UP000265520">
    <property type="component" value="Unassembled WGS sequence"/>
</dbReference>
<comment type="caution">
    <text evidence="1">The sequence shown here is derived from an EMBL/GenBank/DDBJ whole genome shotgun (WGS) entry which is preliminary data.</text>
</comment>
<protein>
    <submittedName>
        <fullName evidence="1">Uncharacterized protein</fullName>
    </submittedName>
</protein>
<dbReference type="EMBL" id="LXQA010410162">
    <property type="protein sequence ID" value="MCI50014.1"/>
    <property type="molecule type" value="Genomic_DNA"/>
</dbReference>
<dbReference type="PANTHER" id="PTHR35757:SF1">
    <property type="entry name" value="THERMOSOME SUBUNIT GAMMA"/>
    <property type="match status" value="1"/>
</dbReference>
<dbReference type="AlphaFoldDB" id="A0A392SPA0"/>
<evidence type="ECO:0000313" key="1">
    <source>
        <dbReference type="EMBL" id="MCI50014.1"/>
    </source>
</evidence>
<proteinExistence type="predicted"/>
<feature type="non-terminal residue" evidence="1">
    <location>
        <position position="1"/>
    </location>
</feature>
<dbReference type="PANTHER" id="PTHR35757">
    <property type="entry name" value="THERMOSOME SUBUNIT GAMMA"/>
    <property type="match status" value="1"/>
</dbReference>
<sequence>QPSIPEDLDPWRSKLLWASNEFPMPLVGHIIISGVCGDYPDIEALSMLEFNAAMKAFVAMVLTSE</sequence>
<accession>A0A392SPA0</accession>
<organism evidence="1 2">
    <name type="scientific">Trifolium medium</name>
    <dbReference type="NCBI Taxonomy" id="97028"/>
    <lineage>
        <taxon>Eukaryota</taxon>
        <taxon>Viridiplantae</taxon>
        <taxon>Streptophyta</taxon>
        <taxon>Embryophyta</taxon>
        <taxon>Tracheophyta</taxon>
        <taxon>Spermatophyta</taxon>
        <taxon>Magnoliopsida</taxon>
        <taxon>eudicotyledons</taxon>
        <taxon>Gunneridae</taxon>
        <taxon>Pentapetalae</taxon>
        <taxon>rosids</taxon>
        <taxon>fabids</taxon>
        <taxon>Fabales</taxon>
        <taxon>Fabaceae</taxon>
        <taxon>Papilionoideae</taxon>
        <taxon>50 kb inversion clade</taxon>
        <taxon>NPAAA clade</taxon>
        <taxon>Hologalegina</taxon>
        <taxon>IRL clade</taxon>
        <taxon>Trifolieae</taxon>
        <taxon>Trifolium</taxon>
    </lineage>
</organism>
<keyword evidence="2" id="KW-1185">Reference proteome</keyword>
<evidence type="ECO:0000313" key="2">
    <source>
        <dbReference type="Proteomes" id="UP000265520"/>
    </source>
</evidence>
<reference evidence="1 2" key="1">
    <citation type="journal article" date="2018" name="Front. Plant Sci.">
        <title>Red Clover (Trifolium pratense) and Zigzag Clover (T. medium) - A Picture of Genomic Similarities and Differences.</title>
        <authorList>
            <person name="Dluhosova J."/>
            <person name="Istvanek J."/>
            <person name="Nedelnik J."/>
            <person name="Repkova J."/>
        </authorList>
    </citation>
    <scope>NUCLEOTIDE SEQUENCE [LARGE SCALE GENOMIC DNA]</scope>
    <source>
        <strain evidence="2">cv. 10/8</strain>
        <tissue evidence="1">Leaf</tissue>
    </source>
</reference>